<accession>A0A553I702</accession>
<protein>
    <submittedName>
        <fullName evidence="1">Uncharacterized protein</fullName>
    </submittedName>
</protein>
<dbReference type="AlphaFoldDB" id="A0A553I702"/>
<name>A0A553I702_9PEZI</name>
<evidence type="ECO:0000313" key="1">
    <source>
        <dbReference type="EMBL" id="TRX95981.1"/>
    </source>
</evidence>
<dbReference type="Proteomes" id="UP000319160">
    <property type="component" value="Unassembled WGS sequence"/>
</dbReference>
<sequence>MPHSTYAYSRSLVGMEVDPREPNAFSVPTAGLEHYEEELGPTRRHPGGCFLPLAKLRQLGIIDSRHNSRSAWNPLALA</sequence>
<reference evidence="2" key="1">
    <citation type="submission" date="2019-06" db="EMBL/GenBank/DDBJ databases">
        <title>Draft genome sequence of the griseofulvin-producing fungus Xylaria cubensis strain G536.</title>
        <authorList>
            <person name="Mead M.E."/>
            <person name="Raja H.A."/>
            <person name="Steenwyk J.L."/>
            <person name="Knowles S.L."/>
            <person name="Oberlies N.H."/>
            <person name="Rokas A."/>
        </authorList>
    </citation>
    <scope>NUCLEOTIDE SEQUENCE [LARGE SCALE GENOMIC DNA]</scope>
    <source>
        <strain evidence="2">G536</strain>
    </source>
</reference>
<organism evidence="1 2">
    <name type="scientific">Xylaria flabelliformis</name>
    <dbReference type="NCBI Taxonomy" id="2512241"/>
    <lineage>
        <taxon>Eukaryota</taxon>
        <taxon>Fungi</taxon>
        <taxon>Dikarya</taxon>
        <taxon>Ascomycota</taxon>
        <taxon>Pezizomycotina</taxon>
        <taxon>Sordariomycetes</taxon>
        <taxon>Xylariomycetidae</taxon>
        <taxon>Xylariales</taxon>
        <taxon>Xylariaceae</taxon>
        <taxon>Xylaria</taxon>
    </lineage>
</organism>
<dbReference type="EMBL" id="VFLP01000013">
    <property type="protein sequence ID" value="TRX95981.1"/>
    <property type="molecule type" value="Genomic_DNA"/>
</dbReference>
<proteinExistence type="predicted"/>
<evidence type="ECO:0000313" key="2">
    <source>
        <dbReference type="Proteomes" id="UP000319160"/>
    </source>
</evidence>
<comment type="caution">
    <text evidence="1">The sequence shown here is derived from an EMBL/GenBank/DDBJ whole genome shotgun (WGS) entry which is preliminary data.</text>
</comment>
<gene>
    <name evidence="1" type="ORF">FHL15_003123</name>
</gene>
<keyword evidence="2" id="KW-1185">Reference proteome</keyword>